<dbReference type="Gene3D" id="1.10.1420.10">
    <property type="match status" value="1"/>
</dbReference>
<evidence type="ECO:0000313" key="3">
    <source>
        <dbReference type="Proteomes" id="UP001187531"/>
    </source>
</evidence>
<protein>
    <recommendedName>
        <fullName evidence="1">DNA mismatch repair protein MutS clamp domain-containing protein</fullName>
    </recommendedName>
</protein>
<dbReference type="SUPFAM" id="SSF48334">
    <property type="entry name" value="DNA repair protein MutS, domain III"/>
    <property type="match status" value="1"/>
</dbReference>
<dbReference type="Proteomes" id="UP001187531">
    <property type="component" value="Unassembled WGS sequence"/>
</dbReference>
<name>A0AA88KVQ2_ARTSF</name>
<sequence>MALGSTIKCSQYFPKFICIIDQRVTFTGTEKKRFQIEVPESAARRATSEYELQGSRKGFKRYWTYEAKELLKMMMDAEERKDSILKDIARRIFERFDSHR</sequence>
<proteinExistence type="predicted"/>
<dbReference type="Pfam" id="PF05190">
    <property type="entry name" value="MutS_IV"/>
    <property type="match status" value="1"/>
</dbReference>
<dbReference type="EMBL" id="JAVRJZ010000018">
    <property type="protein sequence ID" value="KAK2708898.1"/>
    <property type="molecule type" value="Genomic_DNA"/>
</dbReference>
<dbReference type="InterPro" id="IPR007861">
    <property type="entry name" value="DNA_mismatch_repair_MutS_clamp"/>
</dbReference>
<organism evidence="2 3">
    <name type="scientific">Artemia franciscana</name>
    <name type="common">Brine shrimp</name>
    <name type="synonym">Artemia sanfranciscana</name>
    <dbReference type="NCBI Taxonomy" id="6661"/>
    <lineage>
        <taxon>Eukaryota</taxon>
        <taxon>Metazoa</taxon>
        <taxon>Ecdysozoa</taxon>
        <taxon>Arthropoda</taxon>
        <taxon>Crustacea</taxon>
        <taxon>Branchiopoda</taxon>
        <taxon>Anostraca</taxon>
        <taxon>Artemiidae</taxon>
        <taxon>Artemia</taxon>
    </lineage>
</organism>
<evidence type="ECO:0000313" key="2">
    <source>
        <dbReference type="EMBL" id="KAK2708898.1"/>
    </source>
</evidence>
<dbReference type="InterPro" id="IPR036187">
    <property type="entry name" value="DNA_mismatch_repair_MutS_sf"/>
</dbReference>
<dbReference type="GO" id="GO:0006298">
    <property type="term" value="P:mismatch repair"/>
    <property type="evidence" value="ECO:0007669"/>
    <property type="project" value="InterPro"/>
</dbReference>
<feature type="domain" description="DNA mismatch repair protein MutS clamp" evidence="1">
    <location>
        <begin position="31"/>
        <end position="80"/>
    </location>
</feature>
<dbReference type="AlphaFoldDB" id="A0AA88KVQ2"/>
<dbReference type="FunFam" id="1.10.1420.10:FF:000005">
    <property type="entry name" value="DNA mismatch repair protein"/>
    <property type="match status" value="1"/>
</dbReference>
<comment type="caution">
    <text evidence="2">The sequence shown here is derived from an EMBL/GenBank/DDBJ whole genome shotgun (WGS) entry which is preliminary data.</text>
</comment>
<reference evidence="2" key="1">
    <citation type="submission" date="2023-07" db="EMBL/GenBank/DDBJ databases">
        <title>Chromosome-level genome assembly of Artemia franciscana.</title>
        <authorList>
            <person name="Jo E."/>
        </authorList>
    </citation>
    <scope>NUCLEOTIDE SEQUENCE</scope>
    <source>
        <tissue evidence="2">Whole body</tissue>
    </source>
</reference>
<accession>A0AA88KVQ2</accession>
<gene>
    <name evidence="2" type="ORF">QYM36_014504</name>
</gene>
<evidence type="ECO:0000259" key="1">
    <source>
        <dbReference type="Pfam" id="PF05190"/>
    </source>
</evidence>
<keyword evidence="3" id="KW-1185">Reference proteome</keyword>
<dbReference type="GO" id="GO:0005524">
    <property type="term" value="F:ATP binding"/>
    <property type="evidence" value="ECO:0007669"/>
    <property type="project" value="InterPro"/>
</dbReference>
<dbReference type="GO" id="GO:0030983">
    <property type="term" value="F:mismatched DNA binding"/>
    <property type="evidence" value="ECO:0007669"/>
    <property type="project" value="InterPro"/>
</dbReference>